<evidence type="ECO:0000256" key="1">
    <source>
        <dbReference type="SAM" id="MobiDB-lite"/>
    </source>
</evidence>
<dbReference type="EMBL" id="CAJPWZ010000857">
    <property type="protein sequence ID" value="CAG2201609.1"/>
    <property type="molecule type" value="Genomic_DNA"/>
</dbReference>
<protein>
    <submittedName>
        <fullName evidence="2">Uncharacterized protein</fullName>
    </submittedName>
</protein>
<feature type="compositionally biased region" description="Basic and acidic residues" evidence="1">
    <location>
        <begin position="22"/>
        <end position="32"/>
    </location>
</feature>
<dbReference type="Proteomes" id="UP000683360">
    <property type="component" value="Unassembled WGS sequence"/>
</dbReference>
<sequence length="372" mass="42681">MSSPSSINSGKRRMRTNNPTPTKREDKRSRTDVMDQQYIYISSHTAEAVHTLLPQFTFSDEDIQKIADDVKSNIITDITNLIRSHTEPLLDQIDQLKYENKILEKISHRVGKLSDPDDNSDPKHRQIIVRLSEPGVKFRLLKCRKHLKENANFKSVYINENLTMLRNNILYHCRKLLKKNIIKQLWTTNGKICTLDKHDQYYDVTTTTRFVQAVDKLDPSYTTPDGRIVCILLLISGIEPNPGPLTTESSFSSNSSQDDVFKNAVSFMHLNIQSIVPKLKLIAAEYSCHELLSFTESWLSPQVSNEAILLPGYKTPFRRDWVGKAGGGVIVYVKDNLNCSERRDLVVCGIECIWLEVRFKTKISLWDLLRPT</sequence>
<reference evidence="2" key="1">
    <citation type="submission" date="2021-03" db="EMBL/GenBank/DDBJ databases">
        <authorList>
            <person name="Bekaert M."/>
        </authorList>
    </citation>
    <scope>NUCLEOTIDE SEQUENCE</scope>
</reference>
<comment type="caution">
    <text evidence="2">The sequence shown here is derived from an EMBL/GenBank/DDBJ whole genome shotgun (WGS) entry which is preliminary data.</text>
</comment>
<accession>A0A8S3R3E3</accession>
<proteinExistence type="predicted"/>
<organism evidence="2 3">
    <name type="scientific">Mytilus edulis</name>
    <name type="common">Blue mussel</name>
    <dbReference type="NCBI Taxonomy" id="6550"/>
    <lineage>
        <taxon>Eukaryota</taxon>
        <taxon>Metazoa</taxon>
        <taxon>Spiralia</taxon>
        <taxon>Lophotrochozoa</taxon>
        <taxon>Mollusca</taxon>
        <taxon>Bivalvia</taxon>
        <taxon>Autobranchia</taxon>
        <taxon>Pteriomorphia</taxon>
        <taxon>Mytilida</taxon>
        <taxon>Mytiloidea</taxon>
        <taxon>Mytilidae</taxon>
        <taxon>Mytilinae</taxon>
        <taxon>Mytilus</taxon>
    </lineage>
</organism>
<evidence type="ECO:0000313" key="2">
    <source>
        <dbReference type="EMBL" id="CAG2201609.1"/>
    </source>
</evidence>
<gene>
    <name evidence="2" type="ORF">MEDL_16218</name>
</gene>
<dbReference type="OrthoDB" id="6101767at2759"/>
<keyword evidence="3" id="KW-1185">Reference proteome</keyword>
<name>A0A8S3R3E3_MYTED</name>
<dbReference type="AlphaFoldDB" id="A0A8S3R3E3"/>
<feature type="region of interest" description="Disordered" evidence="1">
    <location>
        <begin position="1"/>
        <end position="32"/>
    </location>
</feature>
<evidence type="ECO:0000313" key="3">
    <source>
        <dbReference type="Proteomes" id="UP000683360"/>
    </source>
</evidence>